<feature type="compositionally biased region" description="Basic and acidic residues" evidence="1">
    <location>
        <begin position="141"/>
        <end position="150"/>
    </location>
</feature>
<name>A0A9P6DK25_9AGAM</name>
<feature type="region of interest" description="Disordered" evidence="1">
    <location>
        <begin position="127"/>
        <end position="160"/>
    </location>
</feature>
<accession>A0A9P6DK25</accession>
<dbReference type="EMBL" id="MU129185">
    <property type="protein sequence ID" value="KAF9504907.1"/>
    <property type="molecule type" value="Genomic_DNA"/>
</dbReference>
<dbReference type="AlphaFoldDB" id="A0A9P6DK25"/>
<reference evidence="2" key="1">
    <citation type="journal article" date="2020" name="Nat. Commun.">
        <title>Large-scale genome sequencing of mycorrhizal fungi provides insights into the early evolution of symbiotic traits.</title>
        <authorList>
            <person name="Miyauchi S."/>
            <person name="Kiss E."/>
            <person name="Kuo A."/>
            <person name="Drula E."/>
            <person name="Kohler A."/>
            <person name="Sanchez-Garcia M."/>
            <person name="Morin E."/>
            <person name="Andreopoulos B."/>
            <person name="Barry K.W."/>
            <person name="Bonito G."/>
            <person name="Buee M."/>
            <person name="Carver A."/>
            <person name="Chen C."/>
            <person name="Cichocki N."/>
            <person name="Clum A."/>
            <person name="Culley D."/>
            <person name="Crous P.W."/>
            <person name="Fauchery L."/>
            <person name="Girlanda M."/>
            <person name="Hayes R.D."/>
            <person name="Keri Z."/>
            <person name="LaButti K."/>
            <person name="Lipzen A."/>
            <person name="Lombard V."/>
            <person name="Magnuson J."/>
            <person name="Maillard F."/>
            <person name="Murat C."/>
            <person name="Nolan M."/>
            <person name="Ohm R.A."/>
            <person name="Pangilinan J."/>
            <person name="Pereira M.F."/>
            <person name="Perotto S."/>
            <person name="Peter M."/>
            <person name="Pfister S."/>
            <person name="Riley R."/>
            <person name="Sitrit Y."/>
            <person name="Stielow J.B."/>
            <person name="Szollosi G."/>
            <person name="Zifcakova L."/>
            <person name="Stursova M."/>
            <person name="Spatafora J.W."/>
            <person name="Tedersoo L."/>
            <person name="Vaario L.M."/>
            <person name="Yamada A."/>
            <person name="Yan M."/>
            <person name="Wang P."/>
            <person name="Xu J."/>
            <person name="Bruns T."/>
            <person name="Baldrian P."/>
            <person name="Vilgalys R."/>
            <person name="Dunand C."/>
            <person name="Henrissat B."/>
            <person name="Grigoriev I.V."/>
            <person name="Hibbett D."/>
            <person name="Nagy L.G."/>
            <person name="Martin F.M."/>
        </authorList>
    </citation>
    <scope>NUCLEOTIDE SEQUENCE</scope>
    <source>
        <strain evidence="2">UP504</strain>
    </source>
</reference>
<sequence>MPTLAASSPVVNSAIYYHYSDSTPIAPLFSPVEAYNSYQPPNTAAPAPSHNHGNTIYPVNTAAPWNDTEFVFYPQSNHTQPVPPPTTWNEDPFTATSSLSSSYYDQNVVTSSSAGTYDPLGALKKPSAETFVTPQQLVHPVRHDPDDRMSLPRGSYRAHR</sequence>
<proteinExistence type="predicted"/>
<protein>
    <submittedName>
        <fullName evidence="2">Uncharacterized protein</fullName>
    </submittedName>
</protein>
<comment type="caution">
    <text evidence="2">The sequence shown here is derived from an EMBL/GenBank/DDBJ whole genome shotgun (WGS) entry which is preliminary data.</text>
</comment>
<organism evidence="2 3">
    <name type="scientific">Hydnum rufescens UP504</name>
    <dbReference type="NCBI Taxonomy" id="1448309"/>
    <lineage>
        <taxon>Eukaryota</taxon>
        <taxon>Fungi</taxon>
        <taxon>Dikarya</taxon>
        <taxon>Basidiomycota</taxon>
        <taxon>Agaricomycotina</taxon>
        <taxon>Agaricomycetes</taxon>
        <taxon>Cantharellales</taxon>
        <taxon>Hydnaceae</taxon>
        <taxon>Hydnum</taxon>
    </lineage>
</organism>
<keyword evidence="3" id="KW-1185">Reference proteome</keyword>
<evidence type="ECO:0000256" key="1">
    <source>
        <dbReference type="SAM" id="MobiDB-lite"/>
    </source>
</evidence>
<dbReference type="Proteomes" id="UP000886523">
    <property type="component" value="Unassembled WGS sequence"/>
</dbReference>
<gene>
    <name evidence="2" type="ORF">BS47DRAFT_1354611</name>
</gene>
<feature type="region of interest" description="Disordered" evidence="1">
    <location>
        <begin position="74"/>
        <end position="96"/>
    </location>
</feature>
<evidence type="ECO:0000313" key="3">
    <source>
        <dbReference type="Proteomes" id="UP000886523"/>
    </source>
</evidence>
<evidence type="ECO:0000313" key="2">
    <source>
        <dbReference type="EMBL" id="KAF9504907.1"/>
    </source>
</evidence>